<dbReference type="SUPFAM" id="SSF88946">
    <property type="entry name" value="Sigma2 domain of RNA polymerase sigma factors"/>
    <property type="match status" value="1"/>
</dbReference>
<evidence type="ECO:0000256" key="1">
    <source>
        <dbReference type="ARBA" id="ARBA00023015"/>
    </source>
</evidence>
<dbReference type="InterPro" id="IPR039425">
    <property type="entry name" value="RNA_pol_sigma-70-like"/>
</dbReference>
<protein>
    <recommendedName>
        <fullName evidence="5">RNA polymerase sigma-70 region 2 domain-containing protein</fullName>
    </recommendedName>
</protein>
<evidence type="ECO:0000256" key="3">
    <source>
        <dbReference type="ARBA" id="ARBA00023125"/>
    </source>
</evidence>
<dbReference type="OrthoDB" id="1100095at2"/>
<dbReference type="EMBL" id="SRSO01000001">
    <property type="protein sequence ID" value="TGV04898.1"/>
    <property type="molecule type" value="Genomic_DNA"/>
</dbReference>
<evidence type="ECO:0000313" key="7">
    <source>
        <dbReference type="Proteomes" id="UP000307602"/>
    </source>
</evidence>
<dbReference type="PANTHER" id="PTHR43133">
    <property type="entry name" value="RNA POLYMERASE ECF-TYPE SIGMA FACTO"/>
    <property type="match status" value="1"/>
</dbReference>
<accession>A0A4S1E479</accession>
<dbReference type="PANTHER" id="PTHR43133:SF8">
    <property type="entry name" value="RNA POLYMERASE SIGMA FACTOR HI_1459-RELATED"/>
    <property type="match status" value="1"/>
</dbReference>
<dbReference type="GO" id="GO:0003677">
    <property type="term" value="F:DNA binding"/>
    <property type="evidence" value="ECO:0007669"/>
    <property type="project" value="UniProtKB-KW"/>
</dbReference>
<dbReference type="GO" id="GO:0006352">
    <property type="term" value="P:DNA-templated transcription initiation"/>
    <property type="evidence" value="ECO:0007669"/>
    <property type="project" value="InterPro"/>
</dbReference>
<name>A0A4S1E479_9FLAO</name>
<keyword evidence="4" id="KW-0804">Transcription</keyword>
<keyword evidence="3" id="KW-0238">DNA-binding</keyword>
<evidence type="ECO:0000256" key="2">
    <source>
        <dbReference type="ARBA" id="ARBA00023082"/>
    </source>
</evidence>
<dbReference type="GO" id="GO:0016987">
    <property type="term" value="F:sigma factor activity"/>
    <property type="evidence" value="ECO:0007669"/>
    <property type="project" value="UniProtKB-KW"/>
</dbReference>
<sequence length="108" mass="13052">MYFPLILESFKSFPSRLFKVDAFIKHLKKGNEAVYVYLATKYHKKLFIYALSLTKDHADAQDIVQNVFLTVWKYHKRLNTTYSIKNFLYKTTYNEFVSHYHKKEPFQN</sequence>
<comment type="caution">
    <text evidence="6">The sequence shown here is derived from an EMBL/GenBank/DDBJ whole genome shotgun (WGS) entry which is preliminary data.</text>
</comment>
<evidence type="ECO:0000256" key="4">
    <source>
        <dbReference type="ARBA" id="ARBA00023163"/>
    </source>
</evidence>
<organism evidence="6 7">
    <name type="scientific">Flavivirga rizhaonensis</name>
    <dbReference type="NCBI Taxonomy" id="2559571"/>
    <lineage>
        <taxon>Bacteria</taxon>
        <taxon>Pseudomonadati</taxon>
        <taxon>Bacteroidota</taxon>
        <taxon>Flavobacteriia</taxon>
        <taxon>Flavobacteriales</taxon>
        <taxon>Flavobacteriaceae</taxon>
        <taxon>Flavivirga</taxon>
    </lineage>
</organism>
<evidence type="ECO:0000259" key="5">
    <source>
        <dbReference type="Pfam" id="PF04542"/>
    </source>
</evidence>
<proteinExistence type="predicted"/>
<dbReference type="Pfam" id="PF04542">
    <property type="entry name" value="Sigma70_r2"/>
    <property type="match status" value="1"/>
</dbReference>
<feature type="domain" description="RNA polymerase sigma-70 region 2" evidence="5">
    <location>
        <begin position="38"/>
        <end position="103"/>
    </location>
</feature>
<keyword evidence="7" id="KW-1185">Reference proteome</keyword>
<keyword evidence="1" id="KW-0805">Transcription regulation</keyword>
<dbReference type="InterPro" id="IPR013325">
    <property type="entry name" value="RNA_pol_sigma_r2"/>
</dbReference>
<dbReference type="Proteomes" id="UP000307602">
    <property type="component" value="Unassembled WGS sequence"/>
</dbReference>
<dbReference type="Gene3D" id="1.10.1740.10">
    <property type="match status" value="1"/>
</dbReference>
<dbReference type="InterPro" id="IPR007627">
    <property type="entry name" value="RNA_pol_sigma70_r2"/>
</dbReference>
<evidence type="ECO:0000313" key="6">
    <source>
        <dbReference type="EMBL" id="TGV04898.1"/>
    </source>
</evidence>
<dbReference type="AlphaFoldDB" id="A0A4S1E479"/>
<keyword evidence="2" id="KW-0731">Sigma factor</keyword>
<gene>
    <name evidence="6" type="ORF">EM932_01355</name>
</gene>
<reference evidence="6 7" key="1">
    <citation type="submission" date="2019-04" db="EMBL/GenBank/DDBJ databases">
        <authorList>
            <person name="Liu A."/>
        </authorList>
    </citation>
    <scope>NUCLEOTIDE SEQUENCE [LARGE SCALE GENOMIC DNA]</scope>
    <source>
        <strain evidence="6 7">RZ03</strain>
    </source>
</reference>